<evidence type="ECO:0000256" key="6">
    <source>
        <dbReference type="ARBA" id="ARBA00035258"/>
    </source>
</evidence>
<evidence type="ECO:0000256" key="2">
    <source>
        <dbReference type="ARBA" id="ARBA00022730"/>
    </source>
</evidence>
<comment type="subunit">
    <text evidence="7 8">Part of the 30S ribosomal subunit. Contacts proteins S5 and S12.</text>
</comment>
<keyword evidence="3 8" id="KW-0694">RNA-binding</keyword>
<dbReference type="InterPro" id="IPR035987">
    <property type="entry name" value="Ribosomal_uS8_sf"/>
</dbReference>
<dbReference type="HAMAP" id="MF_01302_B">
    <property type="entry name" value="Ribosomal_uS8_B"/>
    <property type="match status" value="1"/>
</dbReference>
<dbReference type="GO" id="GO:1990904">
    <property type="term" value="C:ribonucleoprotein complex"/>
    <property type="evidence" value="ECO:0007669"/>
    <property type="project" value="UniProtKB-KW"/>
</dbReference>
<dbReference type="RefSeq" id="WP_183911543.1">
    <property type="nucleotide sequence ID" value="NZ_JACHXZ010000005.1"/>
</dbReference>
<keyword evidence="11" id="KW-1185">Reference proteome</keyword>
<keyword evidence="4 8" id="KW-0689">Ribosomal protein</keyword>
<dbReference type="FunFam" id="3.30.1490.10:FF:000001">
    <property type="entry name" value="30S ribosomal protein S8"/>
    <property type="match status" value="1"/>
</dbReference>
<dbReference type="PROSITE" id="PS00053">
    <property type="entry name" value="RIBOSOMAL_S8"/>
    <property type="match status" value="1"/>
</dbReference>
<dbReference type="GO" id="GO:0019843">
    <property type="term" value="F:rRNA binding"/>
    <property type="evidence" value="ECO:0007669"/>
    <property type="project" value="UniProtKB-UniRule"/>
</dbReference>
<dbReference type="NCBIfam" id="NF001109">
    <property type="entry name" value="PRK00136.1"/>
    <property type="match status" value="1"/>
</dbReference>
<dbReference type="Proteomes" id="UP000559987">
    <property type="component" value="Unassembled WGS sequence"/>
</dbReference>
<dbReference type="SUPFAM" id="SSF56047">
    <property type="entry name" value="Ribosomal protein S8"/>
    <property type="match status" value="1"/>
</dbReference>
<sequence length="130" mass="13804">MSMQDPLADMLTRVRNAQMVGKPSVTMPSSNLKASVARVLQEEGYITGFSVSEGVKPELTVDLKYYEGKPVIAELDRVSRPGLRNYAGKDELPSVRGGLGVAIVSTSKGVMTDRAARAAGVGGEVLCTVF</sequence>
<comment type="similarity">
    <text evidence="1 8 9">Belongs to the universal ribosomal protein uS8 family.</text>
</comment>
<evidence type="ECO:0000256" key="3">
    <source>
        <dbReference type="ARBA" id="ARBA00022884"/>
    </source>
</evidence>
<dbReference type="PANTHER" id="PTHR11758">
    <property type="entry name" value="40S RIBOSOMAL PROTEIN S15A"/>
    <property type="match status" value="1"/>
</dbReference>
<dbReference type="InterPro" id="IPR000630">
    <property type="entry name" value="Ribosomal_uS8"/>
</dbReference>
<dbReference type="GO" id="GO:0006412">
    <property type="term" value="P:translation"/>
    <property type="evidence" value="ECO:0007669"/>
    <property type="project" value="UniProtKB-UniRule"/>
</dbReference>
<evidence type="ECO:0000256" key="7">
    <source>
        <dbReference type="ARBA" id="ARBA00046740"/>
    </source>
</evidence>
<comment type="function">
    <text evidence="8">One of the primary rRNA binding proteins, it binds directly to 16S rRNA central domain where it helps coordinate assembly of the platform of the 30S subunit.</text>
</comment>
<protein>
    <recommendedName>
        <fullName evidence="6 8">Small ribosomal subunit protein uS8</fullName>
    </recommendedName>
</protein>
<evidence type="ECO:0000313" key="11">
    <source>
        <dbReference type="Proteomes" id="UP000559987"/>
    </source>
</evidence>
<gene>
    <name evidence="8" type="primary">rpsH</name>
    <name evidence="10" type="ORF">FHS30_003263</name>
</gene>
<organism evidence="10 11">
    <name type="scientific">Simiduia aestuariiviva</name>
    <dbReference type="NCBI Taxonomy" id="1510459"/>
    <lineage>
        <taxon>Bacteria</taxon>
        <taxon>Pseudomonadati</taxon>
        <taxon>Pseudomonadota</taxon>
        <taxon>Gammaproteobacteria</taxon>
        <taxon>Cellvibrionales</taxon>
        <taxon>Cellvibrionaceae</taxon>
        <taxon>Simiduia</taxon>
    </lineage>
</organism>
<dbReference type="Gene3D" id="3.30.1370.30">
    <property type="match status" value="1"/>
</dbReference>
<dbReference type="GO" id="GO:0003735">
    <property type="term" value="F:structural constituent of ribosome"/>
    <property type="evidence" value="ECO:0007669"/>
    <property type="project" value="InterPro"/>
</dbReference>
<keyword evidence="5 8" id="KW-0687">Ribonucleoprotein</keyword>
<evidence type="ECO:0000313" key="10">
    <source>
        <dbReference type="EMBL" id="MBB3170046.1"/>
    </source>
</evidence>
<name>A0A839UVH1_9GAMM</name>
<dbReference type="GO" id="GO:0005840">
    <property type="term" value="C:ribosome"/>
    <property type="evidence" value="ECO:0007669"/>
    <property type="project" value="UniProtKB-KW"/>
</dbReference>
<dbReference type="Pfam" id="PF00410">
    <property type="entry name" value="Ribosomal_S8"/>
    <property type="match status" value="1"/>
</dbReference>
<dbReference type="Gene3D" id="3.30.1490.10">
    <property type="match status" value="1"/>
</dbReference>
<accession>A0A839UVH1</accession>
<dbReference type="GO" id="GO:0005737">
    <property type="term" value="C:cytoplasm"/>
    <property type="evidence" value="ECO:0007669"/>
    <property type="project" value="UniProtKB-ARBA"/>
</dbReference>
<dbReference type="InterPro" id="IPR047863">
    <property type="entry name" value="Ribosomal_uS8_CS"/>
</dbReference>
<evidence type="ECO:0000256" key="5">
    <source>
        <dbReference type="ARBA" id="ARBA00023274"/>
    </source>
</evidence>
<proteinExistence type="inferred from homology"/>
<comment type="caution">
    <text evidence="10">The sequence shown here is derived from an EMBL/GenBank/DDBJ whole genome shotgun (WGS) entry which is preliminary data.</text>
</comment>
<reference evidence="10 11" key="1">
    <citation type="submission" date="2020-08" db="EMBL/GenBank/DDBJ databases">
        <title>Genomic Encyclopedia of Type Strains, Phase III (KMG-III): the genomes of soil and plant-associated and newly described type strains.</title>
        <authorList>
            <person name="Whitman W."/>
        </authorList>
    </citation>
    <scope>NUCLEOTIDE SEQUENCE [LARGE SCALE GENOMIC DNA]</scope>
    <source>
        <strain evidence="10 11">CECT 8571</strain>
    </source>
</reference>
<evidence type="ECO:0000256" key="8">
    <source>
        <dbReference type="HAMAP-Rule" id="MF_01302"/>
    </source>
</evidence>
<dbReference type="FunFam" id="3.30.1370.30:FF:000002">
    <property type="entry name" value="30S ribosomal protein S8"/>
    <property type="match status" value="1"/>
</dbReference>
<evidence type="ECO:0000256" key="9">
    <source>
        <dbReference type="RuleBase" id="RU003660"/>
    </source>
</evidence>
<keyword evidence="2 8" id="KW-0699">rRNA-binding</keyword>
<dbReference type="EMBL" id="JACHXZ010000005">
    <property type="protein sequence ID" value="MBB3170046.1"/>
    <property type="molecule type" value="Genomic_DNA"/>
</dbReference>
<evidence type="ECO:0000256" key="4">
    <source>
        <dbReference type="ARBA" id="ARBA00022980"/>
    </source>
</evidence>
<dbReference type="AlphaFoldDB" id="A0A839UVH1"/>
<evidence type="ECO:0000256" key="1">
    <source>
        <dbReference type="ARBA" id="ARBA00006471"/>
    </source>
</evidence>